<feature type="transmembrane region" description="Helical" evidence="1">
    <location>
        <begin position="103"/>
        <end position="120"/>
    </location>
</feature>
<proteinExistence type="predicted"/>
<evidence type="ECO:0000256" key="1">
    <source>
        <dbReference type="SAM" id="Phobius"/>
    </source>
</evidence>
<evidence type="ECO:0000313" key="2">
    <source>
        <dbReference type="EMBL" id="AYR23919.1"/>
    </source>
</evidence>
<dbReference type="AlphaFoldDB" id="A0AAD0UBL0"/>
<dbReference type="RefSeq" id="WP_061789343.1">
    <property type="nucleotide sequence ID" value="NZ_CP024996.1"/>
</dbReference>
<keyword evidence="1" id="KW-0812">Transmembrane</keyword>
<keyword evidence="1" id="KW-1133">Transmembrane helix</keyword>
<accession>A0AAD0UBL0</accession>
<reference evidence="2 3" key="1">
    <citation type="submission" date="2017-11" db="EMBL/GenBank/DDBJ databases">
        <title>Complete genome sequence of Herbaspirillum rubrisubalbicans DSM 11543.</title>
        <authorList>
            <person name="Chen M."/>
            <person name="An Q."/>
        </authorList>
    </citation>
    <scope>NUCLEOTIDE SEQUENCE [LARGE SCALE GENOMIC DNA]</scope>
    <source>
        <strain evidence="2 3">DSM 11543</strain>
    </source>
</reference>
<feature type="transmembrane region" description="Helical" evidence="1">
    <location>
        <begin position="80"/>
        <end position="96"/>
    </location>
</feature>
<gene>
    <name evidence="2" type="ORF">RC54_08785</name>
</gene>
<dbReference type="EMBL" id="CP024996">
    <property type="protein sequence ID" value="AYR23919.1"/>
    <property type="molecule type" value="Genomic_DNA"/>
</dbReference>
<dbReference type="PANTHER" id="PTHR28026:SF9">
    <property type="entry name" value="2-HYDROXY-PALMITIC ACID DIOXYGENASE MPO1"/>
    <property type="match status" value="1"/>
</dbReference>
<feature type="transmembrane region" description="Helical" evidence="1">
    <location>
        <begin position="41"/>
        <end position="74"/>
    </location>
</feature>
<dbReference type="GO" id="GO:0016020">
    <property type="term" value="C:membrane"/>
    <property type="evidence" value="ECO:0007669"/>
    <property type="project" value="GOC"/>
</dbReference>
<sequence>MDSTNSTNSTDITASQRPIDALLARYAEHHRHPMNELIHCVCVPAIVFSLLGLCWMISPAVSLLVVAAALAYYLRLSPPFAVGMLAMSALMLVLLARLPLGAVLPVSAVVFVLAWIGQFIGHRIEGKKPSFFEDLRFLLVGPLFVLAFLYRRWHITY</sequence>
<evidence type="ECO:0000313" key="3">
    <source>
        <dbReference type="Proteomes" id="UP000269199"/>
    </source>
</evidence>
<name>A0AAD0UBL0_9BURK</name>
<protein>
    <submittedName>
        <fullName evidence="2">DUF962 domain-containing protein</fullName>
    </submittedName>
</protein>
<dbReference type="PANTHER" id="PTHR28026">
    <property type="entry name" value="DUF962 DOMAIN PROTEIN (AFU_ORTHOLOGUE AFUA_8G05310)"/>
    <property type="match status" value="1"/>
</dbReference>
<dbReference type="Proteomes" id="UP000269199">
    <property type="component" value="Chromosome"/>
</dbReference>
<organism evidence="2 3">
    <name type="scientific">Herbaspirillum rubrisubalbicans</name>
    <dbReference type="NCBI Taxonomy" id="80842"/>
    <lineage>
        <taxon>Bacteria</taxon>
        <taxon>Pseudomonadati</taxon>
        <taxon>Pseudomonadota</taxon>
        <taxon>Betaproteobacteria</taxon>
        <taxon>Burkholderiales</taxon>
        <taxon>Oxalobacteraceae</taxon>
        <taxon>Herbaspirillum</taxon>
    </lineage>
</organism>
<feature type="transmembrane region" description="Helical" evidence="1">
    <location>
        <begin position="135"/>
        <end position="153"/>
    </location>
</feature>
<dbReference type="Pfam" id="PF06127">
    <property type="entry name" value="Mpo1-like"/>
    <property type="match status" value="1"/>
</dbReference>
<keyword evidence="1" id="KW-0472">Membrane</keyword>
<dbReference type="InterPro" id="IPR009305">
    <property type="entry name" value="Mpo1-like"/>
</dbReference>
<dbReference type="GO" id="GO:0046521">
    <property type="term" value="P:sphingoid catabolic process"/>
    <property type="evidence" value="ECO:0007669"/>
    <property type="project" value="TreeGrafter"/>
</dbReference>